<keyword evidence="2" id="KW-1133">Transmembrane helix</keyword>
<accession>A0AAD9MLG3</accession>
<keyword evidence="2" id="KW-0472">Membrane</keyword>
<name>A0AAD9MLG3_PROWI</name>
<dbReference type="Proteomes" id="UP001255856">
    <property type="component" value="Unassembled WGS sequence"/>
</dbReference>
<protein>
    <submittedName>
        <fullName evidence="3">Uncharacterized protein</fullName>
    </submittedName>
</protein>
<keyword evidence="2" id="KW-0812">Transmembrane</keyword>
<sequence>MTATVVPSSWAPLDGAALVAFRLIGAVVGLVEGLWAALLTTVPELKVALKAEPETQVVASEDAVAEPSPAPVESSPDAAEAPKPKPAGKKKRRNGH</sequence>
<dbReference type="EMBL" id="JASFZW010000002">
    <property type="protein sequence ID" value="KAK2079680.1"/>
    <property type="molecule type" value="Genomic_DNA"/>
</dbReference>
<evidence type="ECO:0000313" key="3">
    <source>
        <dbReference type="EMBL" id="KAK2079680.1"/>
    </source>
</evidence>
<proteinExistence type="predicted"/>
<organism evidence="3 4">
    <name type="scientific">Prototheca wickerhamii</name>
    <dbReference type="NCBI Taxonomy" id="3111"/>
    <lineage>
        <taxon>Eukaryota</taxon>
        <taxon>Viridiplantae</taxon>
        <taxon>Chlorophyta</taxon>
        <taxon>core chlorophytes</taxon>
        <taxon>Trebouxiophyceae</taxon>
        <taxon>Chlorellales</taxon>
        <taxon>Chlorellaceae</taxon>
        <taxon>Prototheca</taxon>
    </lineage>
</organism>
<feature type="region of interest" description="Disordered" evidence="1">
    <location>
        <begin position="56"/>
        <end position="96"/>
    </location>
</feature>
<reference evidence="3" key="1">
    <citation type="submission" date="2021-01" db="EMBL/GenBank/DDBJ databases">
        <authorList>
            <person name="Eckstrom K.M.E."/>
        </authorList>
    </citation>
    <scope>NUCLEOTIDE SEQUENCE</scope>
    <source>
        <strain evidence="3">UVCC 0001</strain>
    </source>
</reference>
<feature type="compositionally biased region" description="Basic residues" evidence="1">
    <location>
        <begin position="86"/>
        <end position="96"/>
    </location>
</feature>
<feature type="compositionally biased region" description="Low complexity" evidence="1">
    <location>
        <begin position="59"/>
        <end position="81"/>
    </location>
</feature>
<gene>
    <name evidence="3" type="ORF">QBZ16_002075</name>
</gene>
<dbReference type="AlphaFoldDB" id="A0AAD9MLG3"/>
<evidence type="ECO:0000256" key="1">
    <source>
        <dbReference type="SAM" id="MobiDB-lite"/>
    </source>
</evidence>
<comment type="caution">
    <text evidence="3">The sequence shown here is derived from an EMBL/GenBank/DDBJ whole genome shotgun (WGS) entry which is preliminary data.</text>
</comment>
<feature type="transmembrane region" description="Helical" evidence="2">
    <location>
        <begin position="20"/>
        <end position="40"/>
    </location>
</feature>
<evidence type="ECO:0000313" key="4">
    <source>
        <dbReference type="Proteomes" id="UP001255856"/>
    </source>
</evidence>
<evidence type="ECO:0000256" key="2">
    <source>
        <dbReference type="SAM" id="Phobius"/>
    </source>
</evidence>
<keyword evidence="4" id="KW-1185">Reference proteome</keyword>